<name>A0A1K0GMF2_9ACTN</name>
<keyword evidence="4 7" id="KW-0808">Transferase</keyword>
<evidence type="ECO:0000256" key="3">
    <source>
        <dbReference type="ARBA" id="ARBA00022519"/>
    </source>
</evidence>
<accession>A0A1K0GMF2</accession>
<dbReference type="GO" id="GO:0005886">
    <property type="term" value="C:plasma membrane"/>
    <property type="evidence" value="ECO:0007669"/>
    <property type="project" value="UniProtKB-SubCell"/>
</dbReference>
<dbReference type="PANTHER" id="PTHR30606:SF10">
    <property type="entry name" value="PHOSPHATIDYLINOSITOL MANNOSIDE ACYLTRANSFERASE"/>
    <property type="match status" value="1"/>
</dbReference>
<keyword evidence="8" id="KW-1185">Reference proteome</keyword>
<keyword evidence="2" id="KW-1003">Cell membrane</keyword>
<evidence type="ECO:0000256" key="1">
    <source>
        <dbReference type="ARBA" id="ARBA00004533"/>
    </source>
</evidence>
<keyword evidence="6 7" id="KW-0012">Acyltransferase</keyword>
<keyword evidence="5" id="KW-0472">Membrane</keyword>
<evidence type="ECO:0000256" key="2">
    <source>
        <dbReference type="ARBA" id="ARBA00022475"/>
    </source>
</evidence>
<dbReference type="Proteomes" id="UP000182486">
    <property type="component" value="Unassembled WGS sequence"/>
</dbReference>
<comment type="subcellular location">
    <subcellularLocation>
        <location evidence="1">Cell inner membrane</location>
    </subcellularLocation>
</comment>
<dbReference type="GO" id="GO:0016746">
    <property type="term" value="F:acyltransferase activity"/>
    <property type="evidence" value="ECO:0007669"/>
    <property type="project" value="UniProtKB-KW"/>
</dbReference>
<gene>
    <name evidence="7" type="ORF">BG844_14625</name>
</gene>
<dbReference type="PANTHER" id="PTHR30606">
    <property type="entry name" value="LIPID A BIOSYNTHESIS LAUROYL ACYLTRANSFERASE"/>
    <property type="match status" value="1"/>
</dbReference>
<dbReference type="Pfam" id="PF03279">
    <property type="entry name" value="Lip_A_acyltrans"/>
    <property type="match status" value="1"/>
</dbReference>
<dbReference type="GO" id="GO:0009247">
    <property type="term" value="P:glycolipid biosynthetic process"/>
    <property type="evidence" value="ECO:0007669"/>
    <property type="project" value="UniProtKB-ARBA"/>
</dbReference>
<evidence type="ECO:0000256" key="6">
    <source>
        <dbReference type="ARBA" id="ARBA00023315"/>
    </source>
</evidence>
<proteinExistence type="predicted"/>
<organism evidence="7 8">
    <name type="scientific">Couchioplanes caeruleus subsp. caeruleus</name>
    <dbReference type="NCBI Taxonomy" id="56427"/>
    <lineage>
        <taxon>Bacteria</taxon>
        <taxon>Bacillati</taxon>
        <taxon>Actinomycetota</taxon>
        <taxon>Actinomycetes</taxon>
        <taxon>Micromonosporales</taxon>
        <taxon>Micromonosporaceae</taxon>
        <taxon>Couchioplanes</taxon>
    </lineage>
</organism>
<dbReference type="EMBL" id="MEIA01000147">
    <property type="protein sequence ID" value="OJF13526.1"/>
    <property type="molecule type" value="Genomic_DNA"/>
</dbReference>
<protein>
    <submittedName>
        <fullName evidence="7">Phosphatidylinositol mannoside acyltransferase</fullName>
    </submittedName>
</protein>
<evidence type="ECO:0000313" key="8">
    <source>
        <dbReference type="Proteomes" id="UP000182486"/>
    </source>
</evidence>
<dbReference type="RefSeq" id="WP_071805879.1">
    <property type="nucleotide sequence ID" value="NZ_MEIA01000147.1"/>
</dbReference>
<dbReference type="AlphaFoldDB" id="A0A1K0GMF2"/>
<reference evidence="7 8" key="1">
    <citation type="submission" date="2016-09" db="EMBL/GenBank/DDBJ databases">
        <title>Couchioplanes caeruleus draft genome sequence.</title>
        <authorList>
            <person name="Sheehan J."/>
            <person name="Caffrey P."/>
        </authorList>
    </citation>
    <scope>NUCLEOTIDE SEQUENCE [LARGE SCALE GENOMIC DNA]</scope>
    <source>
        <strain evidence="7 8">DSM 43634</strain>
    </source>
</reference>
<sequence>MKDRLTELGYAAGWRLVRTLPLPAARAIFNAAADRAARGNGPGTQRLRRNLRQVVGPDMGDAELDELVRAGLRSYARYWMEAFRLPSQSREQFLDGFHLVNEEELHKAVADGKGVVLALPHVGNWDAAAAWLVSHDYKMITVAERLRPEGLFERFVAYREKLGMEVLPLTGGERPPLDVLAERLVQGWAVALLADRDLSARGVEVRFFGGRTRMPPGPALLALRTGAPLFAADIWFSPERAMARVRRIEPATEGALDVRVKETTQRMADAFEVGIAEHPQDWHMLQKLWLDQSARV</sequence>
<dbReference type="CDD" id="cd07984">
    <property type="entry name" value="LPLAT_LABLAT-like"/>
    <property type="match status" value="1"/>
</dbReference>
<evidence type="ECO:0000256" key="4">
    <source>
        <dbReference type="ARBA" id="ARBA00022679"/>
    </source>
</evidence>
<keyword evidence="3" id="KW-0997">Cell inner membrane</keyword>
<evidence type="ECO:0000256" key="5">
    <source>
        <dbReference type="ARBA" id="ARBA00023136"/>
    </source>
</evidence>
<dbReference type="InterPro" id="IPR004960">
    <property type="entry name" value="LipA_acyltrans"/>
</dbReference>
<comment type="caution">
    <text evidence="7">The sequence shown here is derived from an EMBL/GenBank/DDBJ whole genome shotgun (WGS) entry which is preliminary data.</text>
</comment>
<evidence type="ECO:0000313" key="7">
    <source>
        <dbReference type="EMBL" id="OJF13526.1"/>
    </source>
</evidence>
<dbReference type="NCBIfam" id="NF005919">
    <property type="entry name" value="PRK07920.1"/>
    <property type="match status" value="1"/>
</dbReference>